<evidence type="ECO:0000313" key="3">
    <source>
        <dbReference type="EMBL" id="EGX59397.1"/>
    </source>
</evidence>
<reference evidence="3 4" key="1">
    <citation type="submission" date="2011-08" db="EMBL/GenBank/DDBJ databases">
        <authorList>
            <person name="Lin Y."/>
            <person name="Hao X."/>
            <person name="Johnstone L."/>
            <person name="Miller S.J."/>
            <person name="Wei G."/>
            <person name="Rensing C."/>
        </authorList>
    </citation>
    <scope>NUCLEOTIDE SEQUENCE [LARGE SCALE GENOMIC DNA]</scope>
    <source>
        <strain evidence="3 4">K42</strain>
    </source>
</reference>
<proteinExistence type="predicted"/>
<keyword evidence="2" id="KW-1133">Transmembrane helix</keyword>
<evidence type="ECO:0000313" key="4">
    <source>
        <dbReference type="Proteomes" id="UP000004217"/>
    </source>
</evidence>
<accession>G2GAR2</accession>
<sequence>MAQGSSAGEPVPSRSTRADTPAPSPSRDAGPSPDATPPPDAAAPPPDTTPRPAATPPPLPAPRTGADPGATVAAPEPGAADPDPGAHPGAGYALRVANGSYDWYRTAAMKARRAFRLSETLLLLASAAIPVTAALTATNAEIPAVLGAVVVVITGLRSVFHWQEDYVRFSEAREAVEAERRLYHTGARPYADRETRDQALAASVTRIEQREMGTWTQLATPRADTTGTTPP</sequence>
<dbReference type="OrthoDB" id="3403633at2"/>
<feature type="compositionally biased region" description="Low complexity" evidence="1">
    <location>
        <begin position="62"/>
        <end position="87"/>
    </location>
</feature>
<keyword evidence="2" id="KW-0812">Transmembrane</keyword>
<feature type="region of interest" description="Disordered" evidence="1">
    <location>
        <begin position="1"/>
        <end position="87"/>
    </location>
</feature>
<dbReference type="NCBIfam" id="NF033634">
    <property type="entry name" value="SLATT_1"/>
    <property type="match status" value="1"/>
</dbReference>
<feature type="compositionally biased region" description="Pro residues" evidence="1">
    <location>
        <begin position="34"/>
        <end position="61"/>
    </location>
</feature>
<feature type="transmembrane region" description="Helical" evidence="2">
    <location>
        <begin position="114"/>
        <end position="136"/>
    </location>
</feature>
<dbReference type="AlphaFoldDB" id="G2GAR2"/>
<evidence type="ECO:0000256" key="2">
    <source>
        <dbReference type="SAM" id="Phobius"/>
    </source>
</evidence>
<keyword evidence="4" id="KW-1185">Reference proteome</keyword>
<dbReference type="PATRIC" id="fig|700597.3.peg.2528"/>
<feature type="transmembrane region" description="Helical" evidence="2">
    <location>
        <begin position="142"/>
        <end position="160"/>
    </location>
</feature>
<gene>
    <name evidence="3" type="ORF">SZN_12898</name>
</gene>
<evidence type="ECO:0000256" key="1">
    <source>
        <dbReference type="SAM" id="MobiDB-lite"/>
    </source>
</evidence>
<organism evidence="3 4">
    <name type="scientific">Streptomyces zinciresistens K42</name>
    <dbReference type="NCBI Taxonomy" id="700597"/>
    <lineage>
        <taxon>Bacteria</taxon>
        <taxon>Bacillati</taxon>
        <taxon>Actinomycetota</taxon>
        <taxon>Actinomycetes</taxon>
        <taxon>Kitasatosporales</taxon>
        <taxon>Streptomycetaceae</taxon>
        <taxon>Streptomyces</taxon>
    </lineage>
</organism>
<dbReference type="InterPro" id="IPR025325">
    <property type="entry name" value="DUF4231"/>
</dbReference>
<evidence type="ECO:0008006" key="5">
    <source>
        <dbReference type="Google" id="ProtNLM"/>
    </source>
</evidence>
<keyword evidence="2" id="KW-0472">Membrane</keyword>
<dbReference type="EMBL" id="AGBF01000031">
    <property type="protein sequence ID" value="EGX59397.1"/>
    <property type="molecule type" value="Genomic_DNA"/>
</dbReference>
<dbReference type="Proteomes" id="UP000004217">
    <property type="component" value="Unassembled WGS sequence"/>
</dbReference>
<dbReference type="Pfam" id="PF14015">
    <property type="entry name" value="DUF4231"/>
    <property type="match status" value="1"/>
</dbReference>
<name>G2GAR2_9ACTN</name>
<protein>
    <recommendedName>
        <fullName evidence="5">DUF4231 domain-containing protein</fullName>
    </recommendedName>
</protein>
<comment type="caution">
    <text evidence="3">The sequence shown here is derived from an EMBL/GenBank/DDBJ whole genome shotgun (WGS) entry which is preliminary data.</text>
</comment>